<keyword evidence="1" id="KW-0732">Signal</keyword>
<dbReference type="AlphaFoldDB" id="A0A9D2KBU2"/>
<feature type="signal peptide" evidence="1">
    <location>
        <begin position="1"/>
        <end position="22"/>
    </location>
</feature>
<name>A0A9D2KBU2_9BACT</name>
<dbReference type="EMBL" id="DXAQ01000091">
    <property type="protein sequence ID" value="HIZ89466.1"/>
    <property type="molecule type" value="Genomic_DNA"/>
</dbReference>
<evidence type="ECO:0000256" key="1">
    <source>
        <dbReference type="SAM" id="SignalP"/>
    </source>
</evidence>
<evidence type="ECO:0000259" key="2">
    <source>
        <dbReference type="Pfam" id="PF13462"/>
    </source>
</evidence>
<dbReference type="Proteomes" id="UP000824176">
    <property type="component" value="Unassembled WGS sequence"/>
</dbReference>
<dbReference type="PROSITE" id="PS51257">
    <property type="entry name" value="PROKAR_LIPOPROTEIN"/>
    <property type="match status" value="1"/>
</dbReference>
<reference evidence="3" key="1">
    <citation type="journal article" date="2021" name="PeerJ">
        <title>Extensive microbial diversity within the chicken gut microbiome revealed by metagenomics and culture.</title>
        <authorList>
            <person name="Gilroy R."/>
            <person name="Ravi A."/>
            <person name="Getino M."/>
            <person name="Pursley I."/>
            <person name="Horton D.L."/>
            <person name="Alikhan N.F."/>
            <person name="Baker D."/>
            <person name="Gharbi K."/>
            <person name="Hall N."/>
            <person name="Watson M."/>
            <person name="Adriaenssens E.M."/>
            <person name="Foster-Nyarko E."/>
            <person name="Jarju S."/>
            <person name="Secka A."/>
            <person name="Antonio M."/>
            <person name="Oren A."/>
            <person name="Chaudhuri R.R."/>
            <person name="La Ragione R."/>
            <person name="Hildebrand F."/>
            <person name="Pallen M.J."/>
        </authorList>
    </citation>
    <scope>NUCLEOTIDE SEQUENCE</scope>
    <source>
        <strain evidence="3">ChiW4-1371</strain>
    </source>
</reference>
<evidence type="ECO:0000313" key="4">
    <source>
        <dbReference type="Proteomes" id="UP000824176"/>
    </source>
</evidence>
<dbReference type="Pfam" id="PF13462">
    <property type="entry name" value="Thioredoxin_4"/>
    <property type="match status" value="1"/>
</dbReference>
<accession>A0A9D2KBU2</accession>
<sequence>MKKIIVLMLIFTALFGCTSKMGAQLAEKADLKTLEENIQKKFSSQDKNIKVKVTEIKDINDIIPGFSYAEIKLYENGVLVNTDKIMTNGKYFTKEFINSASFVSLKDELDFEFAKPVAINTDNLTLAGGKKNAKNVIIEITDFQCPYCKKANSYFVDALKDKSDYALYIVHLPLTGMHPSAEVMAQIFEAGMLMGKNFKNELFGADYLSALEKKANEMKEQGVKLNQELVDNLIKEFNQSIVDEYAAKTDDPAKFKELVNSDEVKSKITATKNLASSLNIDSTPVFYINGKAVSGFNEGLIAKAIENF</sequence>
<dbReference type="Gene3D" id="3.40.30.10">
    <property type="entry name" value="Glutaredoxin"/>
    <property type="match status" value="1"/>
</dbReference>
<reference evidence="3" key="2">
    <citation type="submission" date="2021-04" db="EMBL/GenBank/DDBJ databases">
        <authorList>
            <person name="Gilroy R."/>
        </authorList>
    </citation>
    <scope>NUCLEOTIDE SEQUENCE</scope>
    <source>
        <strain evidence="3">ChiW4-1371</strain>
    </source>
</reference>
<dbReference type="PANTHER" id="PTHR35272">
    <property type="entry name" value="THIOL:DISULFIDE INTERCHANGE PROTEIN DSBC-RELATED"/>
    <property type="match status" value="1"/>
</dbReference>
<protein>
    <submittedName>
        <fullName evidence="3">Thioredoxin domain-containing protein</fullName>
    </submittedName>
</protein>
<proteinExistence type="predicted"/>
<comment type="caution">
    <text evidence="3">The sequence shown here is derived from an EMBL/GenBank/DDBJ whole genome shotgun (WGS) entry which is preliminary data.</text>
</comment>
<feature type="chain" id="PRO_5039315445" evidence="1">
    <location>
        <begin position="23"/>
        <end position="308"/>
    </location>
</feature>
<evidence type="ECO:0000313" key="3">
    <source>
        <dbReference type="EMBL" id="HIZ89466.1"/>
    </source>
</evidence>
<dbReference type="InterPro" id="IPR036249">
    <property type="entry name" value="Thioredoxin-like_sf"/>
</dbReference>
<dbReference type="PANTHER" id="PTHR35272:SF3">
    <property type="entry name" value="THIOL:DISULFIDE INTERCHANGE PROTEIN DSBC"/>
    <property type="match status" value="1"/>
</dbReference>
<gene>
    <name evidence="3" type="ORF">H9804_05950</name>
</gene>
<dbReference type="SUPFAM" id="SSF52833">
    <property type="entry name" value="Thioredoxin-like"/>
    <property type="match status" value="1"/>
</dbReference>
<dbReference type="InterPro" id="IPR012336">
    <property type="entry name" value="Thioredoxin-like_fold"/>
</dbReference>
<organism evidence="3 4">
    <name type="scientific">Candidatus Mucispirillum faecigallinarum</name>
    <dbReference type="NCBI Taxonomy" id="2838699"/>
    <lineage>
        <taxon>Bacteria</taxon>
        <taxon>Pseudomonadati</taxon>
        <taxon>Deferribacterota</taxon>
        <taxon>Deferribacteres</taxon>
        <taxon>Deferribacterales</taxon>
        <taxon>Mucispirillaceae</taxon>
        <taxon>Mucispirillum</taxon>
    </lineage>
</organism>
<feature type="domain" description="Thioredoxin-like fold" evidence="2">
    <location>
        <begin position="126"/>
        <end position="294"/>
    </location>
</feature>
<dbReference type="InterPro" id="IPR051470">
    <property type="entry name" value="Thiol:disulfide_interchange"/>
</dbReference>